<dbReference type="RefSeq" id="YP_009044796.1">
    <property type="nucleotide sequence ID" value="NC_024386.1"/>
</dbReference>
<gene>
    <name evidence="8" type="ORF">phiLN25_036</name>
</gene>
<dbReference type="GO" id="GO:0042742">
    <property type="term" value="P:defense response to bacterium"/>
    <property type="evidence" value="ECO:0007669"/>
    <property type="project" value="UniProtKB-KW"/>
</dbReference>
<dbReference type="EMBL" id="KC013026">
    <property type="protein sequence ID" value="AFY98405.1"/>
    <property type="molecule type" value="Genomic_DNA"/>
</dbReference>
<keyword evidence="3" id="KW-0929">Antimicrobial</keyword>
<dbReference type="Pfam" id="PF16775">
    <property type="entry name" value="ZoocinA_TRD"/>
    <property type="match status" value="1"/>
</dbReference>
<dbReference type="CDD" id="cd06583">
    <property type="entry name" value="PGRP"/>
    <property type="match status" value="1"/>
</dbReference>
<proteinExistence type="predicted"/>
<evidence type="ECO:0000259" key="7">
    <source>
        <dbReference type="SMART" id="SM00644"/>
    </source>
</evidence>
<dbReference type="KEGG" id="vg:19735909"/>
<feature type="domain" description="N-acetylmuramoyl-L-alanine amidase" evidence="7">
    <location>
        <begin position="22"/>
        <end position="150"/>
    </location>
</feature>
<evidence type="ECO:0000256" key="5">
    <source>
        <dbReference type="ARBA" id="ARBA00022801"/>
    </source>
</evidence>
<evidence type="ECO:0000313" key="9">
    <source>
        <dbReference type="Proteomes" id="UP000201442"/>
    </source>
</evidence>
<dbReference type="GO" id="GO:0009253">
    <property type="term" value="P:peptidoglycan catabolic process"/>
    <property type="evidence" value="ECO:0007669"/>
    <property type="project" value="InterPro"/>
</dbReference>
<sequence length="293" mass="31517">MTKNINGDVYSDLITSADSRAMASGSIPRKKIDRIVIHHNATTNKDVAINTWLASGSAQTSAHYEVANNEIIGIVGEGTTAWHAGNGDMNARSIGIENLNSAGEPNWPVSSQTFESLSKLVADIANRYGFPIDSTHVIPHNAVVGTRCPGGIDVAKVIARAREIAGGNGGSNTNTGNNTNGLDQVLHVGEYFKARKAYRVDEMKFVNGVWQVVNYELAGGKDFSWVYNGFGVASTDKVDTNGNITKDQELSVGAYFRLHSDRIKVVDANDSGVALDTRYGRVWVDASTLTEVK</sequence>
<dbReference type="Pfam" id="PF01510">
    <property type="entry name" value="Amidase_2"/>
    <property type="match status" value="1"/>
</dbReference>
<dbReference type="PANTHER" id="PTHR30417:SF1">
    <property type="entry name" value="N-ACETYLMURAMOYL-L-ALANINE AMIDASE AMID"/>
    <property type="match status" value="1"/>
</dbReference>
<evidence type="ECO:0000256" key="1">
    <source>
        <dbReference type="ARBA" id="ARBA00001561"/>
    </source>
</evidence>
<dbReference type="SUPFAM" id="SSF55846">
    <property type="entry name" value="N-acetylmuramoyl-L-alanine amidase-like"/>
    <property type="match status" value="1"/>
</dbReference>
<keyword evidence="4" id="KW-0081">Bacteriolytic enzyme</keyword>
<dbReference type="GO" id="GO:0071555">
    <property type="term" value="P:cell wall organization"/>
    <property type="evidence" value="ECO:0007669"/>
    <property type="project" value="UniProtKB-KW"/>
</dbReference>
<dbReference type="GeneID" id="19735909"/>
<protein>
    <recommendedName>
        <fullName evidence="2">N-acetylmuramoyl-L-alanine amidase</fullName>
        <ecNumber evidence="2">3.5.1.28</ecNumber>
    </recommendedName>
</protein>
<organism evidence="8 9">
    <name type="scientific">Leuconostoc phage LN25</name>
    <dbReference type="NCBI Taxonomy" id="1262518"/>
    <lineage>
        <taxon>Viruses</taxon>
        <taxon>Duplodnaviria</taxon>
        <taxon>Heunggongvirae</taxon>
        <taxon>Uroviricota</taxon>
        <taxon>Caudoviricetes</taxon>
        <taxon>Mccleskeyvirinae</taxon>
        <taxon>Unaquatrovirus</taxon>
        <taxon>Unaquatrovirus LN25</taxon>
    </lineage>
</organism>
<comment type="catalytic activity">
    <reaction evidence="1">
        <text>Hydrolyzes the link between N-acetylmuramoyl residues and L-amino acid residues in certain cell-wall glycopeptides.</text>
        <dbReference type="EC" id="3.5.1.28"/>
    </reaction>
</comment>
<dbReference type="EC" id="3.5.1.28" evidence="2"/>
<dbReference type="Gene3D" id="3.40.80.10">
    <property type="entry name" value="Peptidoglycan recognition protein-like"/>
    <property type="match status" value="1"/>
</dbReference>
<dbReference type="InterPro" id="IPR038263">
    <property type="entry name" value="Lytic_exo_TRD_sf"/>
</dbReference>
<evidence type="ECO:0000256" key="2">
    <source>
        <dbReference type="ARBA" id="ARBA00011901"/>
    </source>
</evidence>
<dbReference type="InterPro" id="IPR051206">
    <property type="entry name" value="NAMLAA_amidase_2"/>
</dbReference>
<dbReference type="GO" id="GO:0001897">
    <property type="term" value="P:symbiont-mediated cytolysis of host cell"/>
    <property type="evidence" value="ECO:0007669"/>
    <property type="project" value="UniProtKB-ARBA"/>
</dbReference>
<dbReference type="Gene3D" id="2.40.50.670">
    <property type="match status" value="1"/>
</dbReference>
<dbReference type="OrthoDB" id="5335at10239"/>
<keyword evidence="5" id="KW-0378">Hydrolase</keyword>
<evidence type="ECO:0000313" key="8">
    <source>
        <dbReference type="EMBL" id="AFY98405.1"/>
    </source>
</evidence>
<dbReference type="InterPro" id="IPR002502">
    <property type="entry name" value="Amidase_domain"/>
</dbReference>
<dbReference type="InterPro" id="IPR031898">
    <property type="entry name" value="ZoocinA_TRD"/>
</dbReference>
<name>A0A059PAL4_9CAUD</name>
<dbReference type="InterPro" id="IPR036505">
    <property type="entry name" value="Amidase/PGRP_sf"/>
</dbReference>
<keyword evidence="9" id="KW-1185">Reference proteome</keyword>
<reference evidence="8 9" key="1">
    <citation type="journal article" date="2014" name="Int. J. Food Microbiol.">
        <title>Sequence and comparative analysis of Leuconostoc dairy bacteriophages.</title>
        <authorList>
            <person name="Kot W."/>
            <person name="Hansen L.H."/>
            <person name="Neve H."/>
            <person name="Hammer K."/>
            <person name="Jacobsen S."/>
            <person name="Pedersen P.D."/>
            <person name="Sorensen S.J."/>
            <person name="Heller K.J."/>
            <person name="Vogensen F.K."/>
        </authorList>
    </citation>
    <scope>NUCLEOTIDE SEQUENCE [LARGE SCALE GENOMIC DNA]</scope>
</reference>
<accession>A0A059PAL4</accession>
<dbReference type="Proteomes" id="UP000201442">
    <property type="component" value="Segment"/>
</dbReference>
<evidence type="ECO:0000256" key="4">
    <source>
        <dbReference type="ARBA" id="ARBA00022638"/>
    </source>
</evidence>
<dbReference type="PANTHER" id="PTHR30417">
    <property type="entry name" value="N-ACETYLMURAMOYL-L-ALANINE AMIDASE AMID"/>
    <property type="match status" value="1"/>
</dbReference>
<dbReference type="GO" id="GO:0009254">
    <property type="term" value="P:peptidoglycan turnover"/>
    <property type="evidence" value="ECO:0007669"/>
    <property type="project" value="TreeGrafter"/>
</dbReference>
<keyword evidence="6" id="KW-0961">Cell wall biogenesis/degradation</keyword>
<evidence type="ECO:0000256" key="3">
    <source>
        <dbReference type="ARBA" id="ARBA00022529"/>
    </source>
</evidence>
<evidence type="ECO:0000256" key="6">
    <source>
        <dbReference type="ARBA" id="ARBA00023316"/>
    </source>
</evidence>
<dbReference type="SMART" id="SM00644">
    <property type="entry name" value="Ami_2"/>
    <property type="match status" value="1"/>
</dbReference>
<dbReference type="GO" id="GO:0008745">
    <property type="term" value="F:N-acetylmuramoyl-L-alanine amidase activity"/>
    <property type="evidence" value="ECO:0007669"/>
    <property type="project" value="UniProtKB-EC"/>
</dbReference>